<dbReference type="RefSeq" id="WP_244684586.1">
    <property type="nucleotide sequence ID" value="NZ_CP095043.1"/>
</dbReference>
<evidence type="ECO:0000313" key="3">
    <source>
        <dbReference type="Proteomes" id="UP000831775"/>
    </source>
</evidence>
<proteinExistence type="predicted"/>
<accession>A0ABY4FTA7</accession>
<keyword evidence="3" id="KW-1185">Reference proteome</keyword>
<feature type="transmembrane region" description="Helical" evidence="1">
    <location>
        <begin position="24"/>
        <end position="42"/>
    </location>
</feature>
<feature type="transmembrane region" description="Helical" evidence="1">
    <location>
        <begin position="54"/>
        <end position="79"/>
    </location>
</feature>
<feature type="transmembrane region" description="Helical" evidence="1">
    <location>
        <begin position="91"/>
        <end position="114"/>
    </location>
</feature>
<dbReference type="EMBL" id="CP095043">
    <property type="protein sequence ID" value="UOQ59533.1"/>
    <property type="molecule type" value="Genomic_DNA"/>
</dbReference>
<keyword evidence="1" id="KW-0812">Transmembrane</keyword>
<evidence type="ECO:0000256" key="1">
    <source>
        <dbReference type="SAM" id="Phobius"/>
    </source>
</evidence>
<evidence type="ECO:0000313" key="2">
    <source>
        <dbReference type="EMBL" id="UOQ59533.1"/>
    </source>
</evidence>
<dbReference type="Proteomes" id="UP000831775">
    <property type="component" value="Chromosome"/>
</dbReference>
<name>A0ABY4FTA7_9MICO</name>
<keyword evidence="1" id="KW-1133">Transmembrane helix</keyword>
<feature type="transmembrane region" description="Helical" evidence="1">
    <location>
        <begin position="120"/>
        <end position="139"/>
    </location>
</feature>
<feature type="transmembrane region" description="Helical" evidence="1">
    <location>
        <begin position="146"/>
        <end position="166"/>
    </location>
</feature>
<organism evidence="2 3">
    <name type="scientific">Leucobacter rhizosphaerae</name>
    <dbReference type="NCBI Taxonomy" id="2932245"/>
    <lineage>
        <taxon>Bacteria</taxon>
        <taxon>Bacillati</taxon>
        <taxon>Actinomycetota</taxon>
        <taxon>Actinomycetes</taxon>
        <taxon>Micrococcales</taxon>
        <taxon>Microbacteriaceae</taxon>
        <taxon>Leucobacter</taxon>
    </lineage>
</organism>
<reference evidence="2 3" key="1">
    <citation type="submission" date="2022-04" db="EMBL/GenBank/DDBJ databases">
        <title>Leucobacter sp. isolated from rhizosphere of onion.</title>
        <authorList>
            <person name="Won M."/>
            <person name="Lee C.-M."/>
            <person name="Woen H.-Y."/>
            <person name="Kwon S.-W."/>
        </authorList>
    </citation>
    <scope>NUCLEOTIDE SEQUENCE [LARGE SCALE GENOMIC DNA]</scope>
    <source>
        <strain evidence="2 3">H25R-14</strain>
    </source>
</reference>
<gene>
    <name evidence="2" type="ORF">MUN76_10770</name>
</gene>
<evidence type="ECO:0008006" key="4">
    <source>
        <dbReference type="Google" id="ProtNLM"/>
    </source>
</evidence>
<keyword evidence="1" id="KW-0472">Membrane</keyword>
<protein>
    <recommendedName>
        <fullName evidence="4">VIT family protein</fullName>
    </recommendedName>
</protein>
<sequence>MNTRDIVHGDEPAEARAELLKERIYLSFTSLAVLLAMSSHSAELGPAEALTTLLITNAGTLLAVFLADVISGIAIHGRLPTGPELRHKMRVSFGAIGAIITPIALLSVSVFGGWSLQVGLRAAAIALVVGLVVVTRIAIKRVKMSWWMNLLVLSAAALLGIAVIGLELLAHG</sequence>